<organism evidence="6">
    <name type="scientific">Physcomitrium patens</name>
    <name type="common">Spreading-leaved earth moss</name>
    <name type="synonym">Physcomitrella patens</name>
    <dbReference type="NCBI Taxonomy" id="3218"/>
    <lineage>
        <taxon>Eukaryota</taxon>
        <taxon>Viridiplantae</taxon>
        <taxon>Streptophyta</taxon>
        <taxon>Embryophyta</taxon>
        <taxon>Bryophyta</taxon>
        <taxon>Bryophytina</taxon>
        <taxon>Bryopsida</taxon>
        <taxon>Funariidae</taxon>
        <taxon>Funariales</taxon>
        <taxon>Funariaceae</taxon>
        <taxon>Physcomitrium</taxon>
    </lineage>
</organism>
<dbReference type="PRINTS" id="PR00463">
    <property type="entry name" value="EP450I"/>
</dbReference>
<dbReference type="GO" id="GO:0020037">
    <property type="term" value="F:heme binding"/>
    <property type="evidence" value="ECO:0007669"/>
    <property type="project" value="InterPro"/>
</dbReference>
<protein>
    <submittedName>
        <fullName evidence="6 7">Uncharacterized protein</fullName>
    </submittedName>
</protein>
<feature type="binding site" description="axial binding residue" evidence="5">
    <location>
        <position position="490"/>
    </location>
    <ligand>
        <name>heme</name>
        <dbReference type="ChEBI" id="CHEBI:30413"/>
    </ligand>
    <ligandPart>
        <name>Fe</name>
        <dbReference type="ChEBI" id="CHEBI:18248"/>
    </ligandPart>
</feature>
<evidence type="ECO:0000313" key="7">
    <source>
        <dbReference type="EnsemblPlants" id="Pp3c13_24510V3.1"/>
    </source>
</evidence>
<dbReference type="AlphaFoldDB" id="A0A2K1JN63"/>
<dbReference type="STRING" id="3218.A0A2K1JN63"/>
<evidence type="ECO:0000313" key="8">
    <source>
        <dbReference type="Proteomes" id="UP000006727"/>
    </source>
</evidence>
<dbReference type="Gene3D" id="1.10.630.10">
    <property type="entry name" value="Cytochrome P450"/>
    <property type="match status" value="1"/>
</dbReference>
<dbReference type="InterPro" id="IPR002401">
    <property type="entry name" value="Cyt_P450_E_grp-I"/>
</dbReference>
<keyword evidence="4 5" id="KW-0408">Iron</keyword>
<proteinExistence type="inferred from homology"/>
<dbReference type="Proteomes" id="UP000006727">
    <property type="component" value="Chromosome 13"/>
</dbReference>
<reference evidence="6 8" key="2">
    <citation type="journal article" date="2018" name="Plant J.">
        <title>The Physcomitrella patens chromosome-scale assembly reveals moss genome structure and evolution.</title>
        <authorList>
            <person name="Lang D."/>
            <person name="Ullrich K.K."/>
            <person name="Murat F."/>
            <person name="Fuchs J."/>
            <person name="Jenkins J."/>
            <person name="Haas F.B."/>
            <person name="Piednoel M."/>
            <person name="Gundlach H."/>
            <person name="Van Bel M."/>
            <person name="Meyberg R."/>
            <person name="Vives C."/>
            <person name="Morata J."/>
            <person name="Symeonidi A."/>
            <person name="Hiss M."/>
            <person name="Muchero W."/>
            <person name="Kamisugi Y."/>
            <person name="Saleh O."/>
            <person name="Blanc G."/>
            <person name="Decker E.L."/>
            <person name="van Gessel N."/>
            <person name="Grimwood J."/>
            <person name="Hayes R.D."/>
            <person name="Graham S.W."/>
            <person name="Gunter L.E."/>
            <person name="McDaniel S.F."/>
            <person name="Hoernstein S.N.W."/>
            <person name="Larsson A."/>
            <person name="Li F.W."/>
            <person name="Perroud P.F."/>
            <person name="Phillips J."/>
            <person name="Ranjan P."/>
            <person name="Rokshar D.S."/>
            <person name="Rothfels C.J."/>
            <person name="Schneider L."/>
            <person name="Shu S."/>
            <person name="Stevenson D.W."/>
            <person name="Thummler F."/>
            <person name="Tillich M."/>
            <person name="Villarreal Aguilar J.C."/>
            <person name="Widiez T."/>
            <person name="Wong G.K."/>
            <person name="Wymore A."/>
            <person name="Zhang Y."/>
            <person name="Zimmer A.D."/>
            <person name="Quatrano R.S."/>
            <person name="Mayer K.F.X."/>
            <person name="Goodstein D."/>
            <person name="Casacuberta J.M."/>
            <person name="Vandepoele K."/>
            <person name="Reski R."/>
            <person name="Cuming A.C."/>
            <person name="Tuskan G.A."/>
            <person name="Maumus F."/>
            <person name="Salse J."/>
            <person name="Schmutz J."/>
            <person name="Rensing S.A."/>
        </authorList>
    </citation>
    <scope>NUCLEOTIDE SEQUENCE [LARGE SCALE GENOMIC DNA]</scope>
    <source>
        <strain evidence="7 8">cv. Gransden 2004</strain>
    </source>
</reference>
<keyword evidence="8" id="KW-1185">Reference proteome</keyword>
<dbReference type="PANTHER" id="PTHR24296">
    <property type="entry name" value="CYTOCHROME P450"/>
    <property type="match status" value="1"/>
</dbReference>
<dbReference type="KEGG" id="ppp:112290535"/>
<sequence>MLSGGPLETFSVWFAMNGESSFPVKTCLSLTWVTAESFLVAAIAWSFAAWIWWHWREQRKLPGPFAWPLIGCLPELSANWDRLHDWVLEQFSDDRRTIYVQFGYPDVAVFTVDPANVEHLLKTNFSNYPKGESNCNLMRELFGVGIFTTDGELWKEQRRMASYEFSSASLRDFSTDVFREYALKLVFILSRFASTGADFDLQEMCMRMTLGTTCKIGFGVVLDCLSPSLPKIQFAQCFDDANFISYHRFVDPLWHVKRALNIGRERKLKHCVKVLNTFTYNVIEKRRQEMASFNTKPAQSDLLSRLTDLCNRGGEISHYVDTALRDMILNFIVAGRDTTAGTLTWFFYMMSSHPEIADKIFDELSTVVAVAGKHSEELTEESVVEFSKLLTYEKLGKLHYLHAALSETLRLYPAVPLDSKQAAEDDVLPDGTVVKKGSMVGYVPYSMGRMKCLWGDYAAEFKPERWIQEGEFVPQSLFKFTAFQAGPRTCLGKDSAYLQMKMTAALVMRFFTIRVVPGHSMQYRTMLTLNMKHGLRAVVSRR</sequence>
<dbReference type="GO" id="GO:0016705">
    <property type="term" value="F:oxidoreductase activity, acting on paired donors, with incorporation or reduction of molecular oxygen"/>
    <property type="evidence" value="ECO:0007669"/>
    <property type="project" value="InterPro"/>
</dbReference>
<dbReference type="EnsemblPlants" id="Pp3c13_24510V3.1">
    <property type="protein sequence ID" value="Pp3c13_24510V3.1"/>
    <property type="gene ID" value="Pp3c13_24510"/>
</dbReference>
<dbReference type="Gramene" id="Pp3c13_24510V3.5">
    <property type="protein sequence ID" value="Pp3c13_24510V3.5"/>
    <property type="gene ID" value="Pp3c13_24510"/>
</dbReference>
<evidence type="ECO:0000256" key="5">
    <source>
        <dbReference type="PIRSR" id="PIRSR602401-1"/>
    </source>
</evidence>
<dbReference type="PRINTS" id="PR00385">
    <property type="entry name" value="P450"/>
</dbReference>
<keyword evidence="5" id="KW-0349">Heme</keyword>
<evidence type="ECO:0000256" key="3">
    <source>
        <dbReference type="ARBA" id="ARBA00023002"/>
    </source>
</evidence>
<evidence type="ECO:0000256" key="1">
    <source>
        <dbReference type="ARBA" id="ARBA00010617"/>
    </source>
</evidence>
<dbReference type="CDD" id="cd11064">
    <property type="entry name" value="CYP86A"/>
    <property type="match status" value="1"/>
</dbReference>
<dbReference type="InterPro" id="IPR036396">
    <property type="entry name" value="Cyt_P450_sf"/>
</dbReference>
<comment type="similarity">
    <text evidence="1">Belongs to the cytochrome P450 family.</text>
</comment>
<dbReference type="Pfam" id="PF00067">
    <property type="entry name" value="p450"/>
    <property type="match status" value="1"/>
</dbReference>
<gene>
    <name evidence="7" type="primary">LOC112290535</name>
    <name evidence="6" type="ORF">PHYPA_017805</name>
</gene>
<dbReference type="InterPro" id="IPR001128">
    <property type="entry name" value="Cyt_P450"/>
</dbReference>
<dbReference type="SUPFAM" id="SSF48264">
    <property type="entry name" value="Cytochrome P450"/>
    <property type="match status" value="1"/>
</dbReference>
<evidence type="ECO:0000256" key="2">
    <source>
        <dbReference type="ARBA" id="ARBA00022723"/>
    </source>
</evidence>
<reference evidence="6 8" key="1">
    <citation type="journal article" date="2008" name="Science">
        <title>The Physcomitrella genome reveals evolutionary insights into the conquest of land by plants.</title>
        <authorList>
            <person name="Rensing S."/>
            <person name="Lang D."/>
            <person name="Zimmer A."/>
            <person name="Terry A."/>
            <person name="Salamov A."/>
            <person name="Shapiro H."/>
            <person name="Nishiyama T."/>
            <person name="Perroud P.-F."/>
            <person name="Lindquist E."/>
            <person name="Kamisugi Y."/>
            <person name="Tanahashi T."/>
            <person name="Sakakibara K."/>
            <person name="Fujita T."/>
            <person name="Oishi K."/>
            <person name="Shin-I T."/>
            <person name="Kuroki Y."/>
            <person name="Toyoda A."/>
            <person name="Suzuki Y."/>
            <person name="Hashimoto A."/>
            <person name="Yamaguchi K."/>
            <person name="Sugano A."/>
            <person name="Kohara Y."/>
            <person name="Fujiyama A."/>
            <person name="Anterola A."/>
            <person name="Aoki S."/>
            <person name="Ashton N."/>
            <person name="Barbazuk W.B."/>
            <person name="Barker E."/>
            <person name="Bennetzen J."/>
            <person name="Bezanilla M."/>
            <person name="Blankenship R."/>
            <person name="Cho S.H."/>
            <person name="Dutcher S."/>
            <person name="Estelle M."/>
            <person name="Fawcett J.A."/>
            <person name="Gundlach H."/>
            <person name="Hanada K."/>
            <person name="Heyl A."/>
            <person name="Hicks K.A."/>
            <person name="Hugh J."/>
            <person name="Lohr M."/>
            <person name="Mayer K."/>
            <person name="Melkozernov A."/>
            <person name="Murata T."/>
            <person name="Nelson D."/>
            <person name="Pils B."/>
            <person name="Prigge M."/>
            <person name="Reiss B."/>
            <person name="Renner T."/>
            <person name="Rombauts S."/>
            <person name="Rushton P."/>
            <person name="Sanderfoot A."/>
            <person name="Schween G."/>
            <person name="Shiu S.-H."/>
            <person name="Stueber K."/>
            <person name="Theodoulou F.L."/>
            <person name="Tu H."/>
            <person name="Van de Peer Y."/>
            <person name="Verrier P.J."/>
            <person name="Waters E."/>
            <person name="Wood A."/>
            <person name="Yang L."/>
            <person name="Cove D."/>
            <person name="Cuming A."/>
            <person name="Hasebe M."/>
            <person name="Lucas S."/>
            <person name="Mishler D.B."/>
            <person name="Reski R."/>
            <person name="Grigoriev I."/>
            <person name="Quatrano R.S."/>
            <person name="Boore J.L."/>
        </authorList>
    </citation>
    <scope>NUCLEOTIDE SEQUENCE [LARGE SCALE GENOMIC DNA]</scope>
    <source>
        <strain evidence="7 8">cv. Gransden 2004</strain>
    </source>
</reference>
<dbReference type="OrthoDB" id="1470350at2759"/>
<name>A0A2K1JN63_PHYPA</name>
<dbReference type="Gramene" id="Pp3c13_24510V3.1">
    <property type="protein sequence ID" value="Pp3c13_24510V3.1"/>
    <property type="gene ID" value="Pp3c13_24510"/>
</dbReference>
<comment type="cofactor">
    <cofactor evidence="5">
        <name>heme</name>
        <dbReference type="ChEBI" id="CHEBI:30413"/>
    </cofactor>
</comment>
<dbReference type="EMBL" id="ABEU02000013">
    <property type="protein sequence ID" value="PNR42973.1"/>
    <property type="molecule type" value="Genomic_DNA"/>
</dbReference>
<dbReference type="PaxDb" id="3218-PP1S37_346V6.1"/>
<evidence type="ECO:0000313" key="6">
    <source>
        <dbReference type="EMBL" id="PNR42973.1"/>
    </source>
</evidence>
<keyword evidence="3" id="KW-0560">Oxidoreductase</keyword>
<evidence type="ECO:0000256" key="4">
    <source>
        <dbReference type="ARBA" id="ARBA00023004"/>
    </source>
</evidence>
<dbReference type="GeneID" id="112290535"/>
<dbReference type="EnsemblPlants" id="Pp3c13_24510V3.5">
    <property type="protein sequence ID" value="Pp3c13_24510V3.5"/>
    <property type="gene ID" value="Pp3c13_24510"/>
</dbReference>
<accession>A0A2K1JN63</accession>
<keyword evidence="2 5" id="KW-0479">Metal-binding</keyword>
<reference evidence="7" key="3">
    <citation type="submission" date="2020-12" db="UniProtKB">
        <authorList>
            <consortium name="EnsemblPlants"/>
        </authorList>
    </citation>
    <scope>IDENTIFICATION</scope>
</reference>
<dbReference type="GO" id="GO:0005506">
    <property type="term" value="F:iron ion binding"/>
    <property type="evidence" value="ECO:0007669"/>
    <property type="project" value="InterPro"/>
</dbReference>
<dbReference type="RefSeq" id="XP_024392651.1">
    <property type="nucleotide sequence ID" value="XM_024536883.2"/>
</dbReference>
<dbReference type="GO" id="GO:0004497">
    <property type="term" value="F:monooxygenase activity"/>
    <property type="evidence" value="ECO:0007669"/>
    <property type="project" value="InterPro"/>
</dbReference>
<dbReference type="OMA" id="EYMVALT"/>